<evidence type="ECO:0000313" key="2">
    <source>
        <dbReference type="EMBL" id="KAF2718861.1"/>
    </source>
</evidence>
<reference evidence="2" key="1">
    <citation type="journal article" date="2020" name="Stud. Mycol.">
        <title>101 Dothideomycetes genomes: a test case for predicting lifestyles and emergence of pathogens.</title>
        <authorList>
            <person name="Haridas S."/>
            <person name="Albert R."/>
            <person name="Binder M."/>
            <person name="Bloem J."/>
            <person name="Labutti K."/>
            <person name="Salamov A."/>
            <person name="Andreopoulos B."/>
            <person name="Baker S."/>
            <person name="Barry K."/>
            <person name="Bills G."/>
            <person name="Bluhm B."/>
            <person name="Cannon C."/>
            <person name="Castanera R."/>
            <person name="Culley D."/>
            <person name="Daum C."/>
            <person name="Ezra D."/>
            <person name="Gonzalez J."/>
            <person name="Henrissat B."/>
            <person name="Kuo A."/>
            <person name="Liang C."/>
            <person name="Lipzen A."/>
            <person name="Lutzoni F."/>
            <person name="Magnuson J."/>
            <person name="Mondo S."/>
            <person name="Nolan M."/>
            <person name="Ohm R."/>
            <person name="Pangilinan J."/>
            <person name="Park H.-J."/>
            <person name="Ramirez L."/>
            <person name="Alfaro M."/>
            <person name="Sun H."/>
            <person name="Tritt A."/>
            <person name="Yoshinaga Y."/>
            <person name="Zwiers L.-H."/>
            <person name="Turgeon B."/>
            <person name="Goodwin S."/>
            <person name="Spatafora J."/>
            <person name="Crous P."/>
            <person name="Grigoriev I."/>
        </authorList>
    </citation>
    <scope>NUCLEOTIDE SEQUENCE</scope>
    <source>
        <strain evidence="2">CBS 116435</strain>
    </source>
</reference>
<dbReference type="SUPFAM" id="SSF52317">
    <property type="entry name" value="Class I glutamine amidotransferase-like"/>
    <property type="match status" value="1"/>
</dbReference>
<dbReference type="Pfam" id="PF01965">
    <property type="entry name" value="DJ-1_PfpI"/>
    <property type="match status" value="1"/>
</dbReference>
<dbReference type="OrthoDB" id="543156at2759"/>
<evidence type="ECO:0000313" key="3">
    <source>
        <dbReference type="Proteomes" id="UP000799441"/>
    </source>
</evidence>
<dbReference type="Proteomes" id="UP000799441">
    <property type="component" value="Unassembled WGS sequence"/>
</dbReference>
<comment type="caution">
    <text evidence="2">The sequence shown here is derived from an EMBL/GenBank/DDBJ whole genome shotgun (WGS) entry which is preliminary data.</text>
</comment>
<dbReference type="AlphaFoldDB" id="A0A9P4UMY9"/>
<dbReference type="Gene3D" id="3.40.50.880">
    <property type="match status" value="1"/>
</dbReference>
<evidence type="ECO:0000259" key="1">
    <source>
        <dbReference type="Pfam" id="PF01965"/>
    </source>
</evidence>
<dbReference type="InterPro" id="IPR002818">
    <property type="entry name" value="DJ-1/PfpI"/>
</dbReference>
<gene>
    <name evidence="2" type="ORF">K431DRAFT_322176</name>
</gene>
<feature type="domain" description="DJ-1/PfpI" evidence="1">
    <location>
        <begin position="12"/>
        <end position="191"/>
    </location>
</feature>
<keyword evidence="3" id="KW-1185">Reference proteome</keyword>
<organism evidence="2 3">
    <name type="scientific">Polychaeton citri CBS 116435</name>
    <dbReference type="NCBI Taxonomy" id="1314669"/>
    <lineage>
        <taxon>Eukaryota</taxon>
        <taxon>Fungi</taxon>
        <taxon>Dikarya</taxon>
        <taxon>Ascomycota</taxon>
        <taxon>Pezizomycotina</taxon>
        <taxon>Dothideomycetes</taxon>
        <taxon>Dothideomycetidae</taxon>
        <taxon>Capnodiales</taxon>
        <taxon>Capnodiaceae</taxon>
        <taxon>Polychaeton</taxon>
    </lineage>
</organism>
<proteinExistence type="predicted"/>
<accession>A0A9P4UMY9</accession>
<dbReference type="PANTHER" id="PTHR43130">
    <property type="entry name" value="ARAC-FAMILY TRANSCRIPTIONAL REGULATOR"/>
    <property type="match status" value="1"/>
</dbReference>
<dbReference type="PANTHER" id="PTHR43130:SF3">
    <property type="entry name" value="HTH-TYPE TRANSCRIPTIONAL REGULATOR RV1931C"/>
    <property type="match status" value="1"/>
</dbReference>
<sequence>MGPNSMILGTRQAAIVAWDGMDLTDFAGPVEAIQHASDTSQKRFFTLTIVAEKELSSTSENVHIPRHITLEEGVKGIAKYDVLLIPGGGGFTADHIPSAPAVEQMIEAFMTLPARPGQPRCIMSICAGSCFLARAGLLKGKVATSHPLTLPEIQKYCDRTNGQGSTKIVRQHYVDAGVSENGTVIITTGGITSGFDGALYVIEVFCGLDVAQKAQWIMDSAWRREALPFGFAA</sequence>
<name>A0A9P4UMY9_9PEZI</name>
<dbReference type="EMBL" id="MU003819">
    <property type="protein sequence ID" value="KAF2718861.1"/>
    <property type="molecule type" value="Genomic_DNA"/>
</dbReference>
<dbReference type="InterPro" id="IPR029062">
    <property type="entry name" value="Class_I_gatase-like"/>
</dbReference>
<dbReference type="InterPro" id="IPR052158">
    <property type="entry name" value="INH-QAR"/>
</dbReference>
<protein>
    <submittedName>
        <fullName evidence="2">Class I glutamine amidotransferase-like protein</fullName>
    </submittedName>
</protein>
<keyword evidence="2" id="KW-0315">Glutamine amidotransferase</keyword>